<keyword evidence="3" id="KW-1185">Reference proteome</keyword>
<organism evidence="2 3">
    <name type="scientific">Pseudodesulfovibrio indicus</name>
    <dbReference type="NCBI Taxonomy" id="1716143"/>
    <lineage>
        <taxon>Bacteria</taxon>
        <taxon>Pseudomonadati</taxon>
        <taxon>Thermodesulfobacteriota</taxon>
        <taxon>Desulfovibrionia</taxon>
        <taxon>Desulfovibrionales</taxon>
        <taxon>Desulfovibrionaceae</taxon>
    </lineage>
</organism>
<gene>
    <name evidence="2" type="ORF">AWY79_03000</name>
</gene>
<sequence length="97" mass="10292">MLHPVGAQAAKESGAGKSEQEVSGPEGGQGQETAQEPTPTKSRSTAQDAEKLKAEEEFRKPASTGVQFLRGVTRLLREWGMNDNDDKPRSGASGPRG</sequence>
<feature type="compositionally biased region" description="Polar residues" evidence="1">
    <location>
        <begin position="31"/>
        <end position="47"/>
    </location>
</feature>
<feature type="compositionally biased region" description="Basic and acidic residues" evidence="1">
    <location>
        <begin position="48"/>
        <end position="60"/>
    </location>
</feature>
<evidence type="ECO:0000256" key="1">
    <source>
        <dbReference type="SAM" id="MobiDB-lite"/>
    </source>
</evidence>
<feature type="region of interest" description="Disordered" evidence="1">
    <location>
        <begin position="1"/>
        <end position="97"/>
    </location>
</feature>
<evidence type="ECO:0000313" key="2">
    <source>
        <dbReference type="EMBL" id="AMK10154.1"/>
    </source>
</evidence>
<protein>
    <submittedName>
        <fullName evidence="2">Uncharacterized protein</fullName>
    </submittedName>
</protein>
<name>A0ABM5YSK2_9BACT</name>
<proteinExistence type="predicted"/>
<accession>A0ABM5YSK2</accession>
<dbReference type="Proteomes" id="UP000055611">
    <property type="component" value="Chromosome"/>
</dbReference>
<dbReference type="EMBL" id="CP014206">
    <property type="protein sequence ID" value="AMK10154.1"/>
    <property type="molecule type" value="Genomic_DNA"/>
</dbReference>
<reference evidence="2 3" key="1">
    <citation type="journal article" date="2016" name="Front. Microbiol.">
        <title>Genome Sequence of the Piezophilic, Mesophilic Sulfate-Reducing Bacterium Desulfovibrio indicus J2T.</title>
        <authorList>
            <person name="Cao J."/>
            <person name="Maignien L."/>
            <person name="Shao Z."/>
            <person name="Alain K."/>
            <person name="Jebbar M."/>
        </authorList>
    </citation>
    <scope>NUCLEOTIDE SEQUENCE [LARGE SCALE GENOMIC DNA]</scope>
    <source>
        <strain evidence="2 3">J2</strain>
    </source>
</reference>
<evidence type="ECO:0000313" key="3">
    <source>
        <dbReference type="Proteomes" id="UP000055611"/>
    </source>
</evidence>